<comment type="caution">
    <text evidence="9">The sequence shown here is derived from an EMBL/GenBank/DDBJ whole genome shotgun (WGS) entry which is preliminary data.</text>
</comment>
<feature type="transmembrane region" description="Helical" evidence="8">
    <location>
        <begin position="29"/>
        <end position="47"/>
    </location>
</feature>
<sequence>MAWVWLILAGFGEVAFVIFMKLSNGFKKISYTVFTVLAGAFSFYFLSRALITIPLGTGYAIWTGIGAAGSVVLGMLFFNESKDIKRILFLSLIVISVVGLKVVG</sequence>
<reference evidence="10" key="1">
    <citation type="journal article" date="2019" name="Int. J. Syst. Evol. Microbiol.">
        <title>The Global Catalogue of Microorganisms (GCM) 10K type strain sequencing project: providing services to taxonomists for standard genome sequencing and annotation.</title>
        <authorList>
            <consortium name="The Broad Institute Genomics Platform"/>
            <consortium name="The Broad Institute Genome Sequencing Center for Infectious Disease"/>
            <person name="Wu L."/>
            <person name="Ma J."/>
        </authorList>
    </citation>
    <scope>NUCLEOTIDE SEQUENCE [LARGE SCALE GENOMIC DNA]</scope>
    <source>
        <strain evidence="10">JCM 9731</strain>
    </source>
</reference>
<evidence type="ECO:0000256" key="1">
    <source>
        <dbReference type="ARBA" id="ARBA00004651"/>
    </source>
</evidence>
<feature type="transmembrane region" description="Helical" evidence="8">
    <location>
        <begin position="87"/>
        <end position="103"/>
    </location>
</feature>
<evidence type="ECO:0000313" key="9">
    <source>
        <dbReference type="EMBL" id="GAA0322155.1"/>
    </source>
</evidence>
<keyword evidence="3" id="KW-1003">Cell membrane</keyword>
<dbReference type="InterPro" id="IPR000390">
    <property type="entry name" value="Small_drug/metabolite_transptr"/>
</dbReference>
<comment type="subcellular location">
    <subcellularLocation>
        <location evidence="1 7">Cell membrane</location>
        <topology evidence="1 7">Multi-pass membrane protein</topology>
    </subcellularLocation>
</comment>
<evidence type="ECO:0000256" key="7">
    <source>
        <dbReference type="RuleBase" id="RU003942"/>
    </source>
</evidence>
<evidence type="ECO:0000256" key="4">
    <source>
        <dbReference type="ARBA" id="ARBA00022692"/>
    </source>
</evidence>
<dbReference type="Pfam" id="PF00893">
    <property type="entry name" value="Multi_Drug_Res"/>
    <property type="match status" value="1"/>
</dbReference>
<comment type="similarity">
    <text evidence="7">Belongs to the drug/metabolite transporter (DMT) superfamily. Small multidrug resistance (SMR) (TC 2.A.7.1) family.</text>
</comment>
<dbReference type="Gene3D" id="1.10.3730.20">
    <property type="match status" value="1"/>
</dbReference>
<dbReference type="Proteomes" id="UP001500782">
    <property type="component" value="Unassembled WGS sequence"/>
</dbReference>
<accession>A0ABP3FPZ3</accession>
<dbReference type="EMBL" id="BAAADJ010000011">
    <property type="protein sequence ID" value="GAA0322155.1"/>
    <property type="molecule type" value="Genomic_DNA"/>
</dbReference>
<dbReference type="InterPro" id="IPR037185">
    <property type="entry name" value="EmrE-like"/>
</dbReference>
<evidence type="ECO:0000256" key="6">
    <source>
        <dbReference type="ARBA" id="ARBA00023136"/>
    </source>
</evidence>
<dbReference type="PANTHER" id="PTHR30561:SF0">
    <property type="entry name" value="GUANIDINIUM EXPORTER"/>
    <property type="match status" value="1"/>
</dbReference>
<keyword evidence="4 7" id="KW-0812">Transmembrane</keyword>
<keyword evidence="2" id="KW-0813">Transport</keyword>
<protein>
    <submittedName>
        <fullName evidence="9">Quaternary ammonium compound efflux SMR transporter SugE2</fullName>
    </submittedName>
</protein>
<keyword evidence="10" id="KW-1185">Reference proteome</keyword>
<keyword evidence="5 8" id="KW-1133">Transmembrane helix</keyword>
<evidence type="ECO:0000256" key="8">
    <source>
        <dbReference type="SAM" id="Phobius"/>
    </source>
</evidence>
<organism evidence="9 10">
    <name type="scientific">Bacillus carboniphilus</name>
    <dbReference type="NCBI Taxonomy" id="86663"/>
    <lineage>
        <taxon>Bacteria</taxon>
        <taxon>Bacillati</taxon>
        <taxon>Bacillota</taxon>
        <taxon>Bacilli</taxon>
        <taxon>Bacillales</taxon>
        <taxon>Bacillaceae</taxon>
        <taxon>Bacillus</taxon>
    </lineage>
</organism>
<dbReference type="InterPro" id="IPR045324">
    <property type="entry name" value="Small_multidrug_res"/>
</dbReference>
<evidence type="ECO:0000256" key="5">
    <source>
        <dbReference type="ARBA" id="ARBA00022989"/>
    </source>
</evidence>
<dbReference type="RefSeq" id="WP_343797043.1">
    <property type="nucleotide sequence ID" value="NZ_BAAADJ010000011.1"/>
</dbReference>
<evidence type="ECO:0000256" key="3">
    <source>
        <dbReference type="ARBA" id="ARBA00022475"/>
    </source>
</evidence>
<name>A0ABP3FPZ3_9BACI</name>
<evidence type="ECO:0000256" key="2">
    <source>
        <dbReference type="ARBA" id="ARBA00022448"/>
    </source>
</evidence>
<feature type="transmembrane region" description="Helical" evidence="8">
    <location>
        <begin position="59"/>
        <end position="78"/>
    </location>
</feature>
<gene>
    <name evidence="9" type="primary">sugE2</name>
    <name evidence="9" type="ORF">GCM10008967_10800</name>
</gene>
<proteinExistence type="inferred from homology"/>
<dbReference type="PANTHER" id="PTHR30561">
    <property type="entry name" value="SMR FAMILY PROTON-DEPENDENT DRUG EFFLUX TRANSPORTER SUGE"/>
    <property type="match status" value="1"/>
</dbReference>
<dbReference type="SUPFAM" id="SSF103481">
    <property type="entry name" value="Multidrug resistance efflux transporter EmrE"/>
    <property type="match status" value="1"/>
</dbReference>
<keyword evidence="6 8" id="KW-0472">Membrane</keyword>
<evidence type="ECO:0000313" key="10">
    <source>
        <dbReference type="Proteomes" id="UP001500782"/>
    </source>
</evidence>
<feature type="transmembrane region" description="Helical" evidence="8">
    <location>
        <begin position="6"/>
        <end position="22"/>
    </location>
</feature>